<reference evidence="6 7" key="1">
    <citation type="submission" date="2016-10" db="EMBL/GenBank/DDBJ databases">
        <authorList>
            <person name="de Groot N.N."/>
        </authorList>
    </citation>
    <scope>NUCLEOTIDE SEQUENCE [LARGE SCALE GENOMIC DNA]</scope>
    <source>
        <strain evidence="6 7">CBS 141442</strain>
    </source>
</reference>
<name>A0A1L0BYY0_9ASCO</name>
<dbReference type="SMART" id="SM00066">
    <property type="entry name" value="GAL4"/>
    <property type="match status" value="1"/>
</dbReference>
<dbReference type="Proteomes" id="UP000182334">
    <property type="component" value="Chromosome V"/>
</dbReference>
<feature type="compositionally biased region" description="Basic and acidic residues" evidence="3">
    <location>
        <begin position="91"/>
        <end position="104"/>
    </location>
</feature>
<feature type="compositionally biased region" description="Polar residues" evidence="3">
    <location>
        <begin position="1"/>
        <end position="11"/>
    </location>
</feature>
<keyword evidence="2" id="KW-0539">Nucleus</keyword>
<dbReference type="PROSITE" id="PS00463">
    <property type="entry name" value="ZN2_CY6_FUNGAL_1"/>
    <property type="match status" value="1"/>
</dbReference>
<protein>
    <submittedName>
        <fullName evidence="6">CIC11C00000004035</fullName>
    </submittedName>
</protein>
<evidence type="ECO:0000256" key="4">
    <source>
        <dbReference type="SAM" id="Phobius"/>
    </source>
</evidence>
<keyword evidence="4" id="KW-0812">Transmembrane</keyword>
<dbReference type="GO" id="GO:0000981">
    <property type="term" value="F:DNA-binding transcription factor activity, RNA polymerase II-specific"/>
    <property type="evidence" value="ECO:0007669"/>
    <property type="project" value="InterPro"/>
</dbReference>
<feature type="region of interest" description="Disordered" evidence="3">
    <location>
        <begin position="1"/>
        <end position="32"/>
    </location>
</feature>
<dbReference type="GO" id="GO:0008270">
    <property type="term" value="F:zinc ion binding"/>
    <property type="evidence" value="ECO:0007669"/>
    <property type="project" value="InterPro"/>
</dbReference>
<dbReference type="Pfam" id="PF00172">
    <property type="entry name" value="Zn_clus"/>
    <property type="match status" value="1"/>
</dbReference>
<keyword evidence="7" id="KW-1185">Reference proteome</keyword>
<dbReference type="PANTHER" id="PTHR37534:SF7">
    <property type="entry name" value="TRANSCRIPTIONAL ACTIVATOR PROTEIN UGA3"/>
    <property type="match status" value="1"/>
</dbReference>
<dbReference type="EMBL" id="LT635760">
    <property type="protein sequence ID" value="SGZ56559.1"/>
    <property type="molecule type" value="Genomic_DNA"/>
</dbReference>
<dbReference type="GO" id="GO:0000976">
    <property type="term" value="F:transcription cis-regulatory region binding"/>
    <property type="evidence" value="ECO:0007669"/>
    <property type="project" value="TreeGrafter"/>
</dbReference>
<accession>A0A1L0BYY0</accession>
<evidence type="ECO:0000259" key="5">
    <source>
        <dbReference type="PROSITE" id="PS50048"/>
    </source>
</evidence>
<dbReference type="InterPro" id="IPR036864">
    <property type="entry name" value="Zn2-C6_fun-type_DNA-bd_sf"/>
</dbReference>
<dbReference type="InterPro" id="IPR001138">
    <property type="entry name" value="Zn2Cys6_DnaBD"/>
</dbReference>
<dbReference type="PROSITE" id="PS50048">
    <property type="entry name" value="ZN2_CY6_FUNGAL_2"/>
    <property type="match status" value="1"/>
</dbReference>
<keyword evidence="4" id="KW-0472">Membrane</keyword>
<evidence type="ECO:0000256" key="2">
    <source>
        <dbReference type="ARBA" id="ARBA00023242"/>
    </source>
</evidence>
<dbReference type="GO" id="GO:0005634">
    <property type="term" value="C:nucleus"/>
    <property type="evidence" value="ECO:0007669"/>
    <property type="project" value="UniProtKB-SubCell"/>
</dbReference>
<dbReference type="InterPro" id="IPR021858">
    <property type="entry name" value="Fun_TF"/>
</dbReference>
<evidence type="ECO:0000256" key="3">
    <source>
        <dbReference type="SAM" id="MobiDB-lite"/>
    </source>
</evidence>
<proteinExistence type="predicted"/>
<feature type="region of interest" description="Disordered" evidence="3">
    <location>
        <begin position="91"/>
        <end position="155"/>
    </location>
</feature>
<dbReference type="OrthoDB" id="5419315at2759"/>
<organism evidence="6 7">
    <name type="scientific">Sungouiella intermedia</name>
    <dbReference type="NCBI Taxonomy" id="45354"/>
    <lineage>
        <taxon>Eukaryota</taxon>
        <taxon>Fungi</taxon>
        <taxon>Dikarya</taxon>
        <taxon>Ascomycota</taxon>
        <taxon>Saccharomycotina</taxon>
        <taxon>Pichiomycetes</taxon>
        <taxon>Metschnikowiaceae</taxon>
        <taxon>Sungouiella</taxon>
    </lineage>
</organism>
<feature type="domain" description="Zn(2)-C6 fungal-type" evidence="5">
    <location>
        <begin position="50"/>
        <end position="80"/>
    </location>
</feature>
<dbReference type="GO" id="GO:0045944">
    <property type="term" value="P:positive regulation of transcription by RNA polymerase II"/>
    <property type="evidence" value="ECO:0007669"/>
    <property type="project" value="TreeGrafter"/>
</dbReference>
<dbReference type="PANTHER" id="PTHR37534">
    <property type="entry name" value="TRANSCRIPTIONAL ACTIVATOR PROTEIN UGA3"/>
    <property type="match status" value="1"/>
</dbReference>
<keyword evidence="4" id="KW-1133">Transmembrane helix</keyword>
<dbReference type="CDD" id="cd00067">
    <property type="entry name" value="GAL4"/>
    <property type="match status" value="1"/>
</dbReference>
<gene>
    <name evidence="6" type="ORF">SAMEA4029010_CIC11G00000004035</name>
</gene>
<feature type="transmembrane region" description="Helical" evidence="4">
    <location>
        <begin position="573"/>
        <end position="590"/>
    </location>
</feature>
<feature type="compositionally biased region" description="Low complexity" evidence="3">
    <location>
        <begin position="127"/>
        <end position="136"/>
    </location>
</feature>
<evidence type="ECO:0000256" key="1">
    <source>
        <dbReference type="ARBA" id="ARBA00004123"/>
    </source>
</evidence>
<feature type="compositionally biased region" description="Polar residues" evidence="3">
    <location>
        <begin position="19"/>
        <end position="29"/>
    </location>
</feature>
<dbReference type="AlphaFoldDB" id="A0A1L0BYY0"/>
<dbReference type="Pfam" id="PF11951">
    <property type="entry name" value="Fungal_trans_2"/>
    <property type="match status" value="1"/>
</dbReference>
<comment type="subcellular location">
    <subcellularLocation>
        <location evidence="1">Nucleus</location>
    </subcellularLocation>
</comment>
<sequence>MFGTISCSSASVPRGAKSKVSSKNPGKSNFHQKKVRLDKFVGATFRSSTGCWGCRNRRKKCDETHPACNACVKRNIQCIWRTKGERLNRPHKINDYHVPKEGKPSESLLSCGRSPPAFENEQDHIESGSSGRSGNDNSDHSNIDGSGRYQAGLSNPKIETSLSDARNSHSDSPMIYAEVQDSSQPEIISDVIEISTKTTSLDLSPTRSSCLVPRDRSMSLAPQNFHFEPFRFYPPQLLPDFCGFLDSKGVSFVNHFDHKVSGALTVSPSVSNYFSKTFLLLAGIDEAVGHAIASWGAYYVHRSLHLDVEHHFGQAIGLIAKRFTRGVAVTKYDYFVLICFHLVLLGFFVCQGDASQWWICFKKCHELIKRFGGLEALCEEFNYLNDIKFLVSNFFYHDIMASHAFIHGPLIEVQQYARVFGNGFFDSSYGIDPLQGCLNPVYMLLAEELEVRTVMRSRKERLDAILNDELGTEDDPSILHEFDVMRTQYLEFCAEVQIQFETNIANCQIDHSLLSKTDQFELDVHLQTFELFKLVCKLYWVLFIKETSPTSNELQLLLIKLMDGIEKLVDSRMIVVLCLPLLVAGVASYTKHDRRRLEKIFVRIIANCPIQNVKKAWVVVKETWKRNSGGDKTLDWADVCEYLGWELCVC</sequence>
<dbReference type="Gene3D" id="4.10.240.10">
    <property type="entry name" value="Zn(2)-C6 fungal-type DNA-binding domain"/>
    <property type="match status" value="1"/>
</dbReference>
<evidence type="ECO:0000313" key="7">
    <source>
        <dbReference type="Proteomes" id="UP000182334"/>
    </source>
</evidence>
<evidence type="ECO:0000313" key="6">
    <source>
        <dbReference type="EMBL" id="SGZ56559.1"/>
    </source>
</evidence>
<dbReference type="SUPFAM" id="SSF57701">
    <property type="entry name" value="Zn2/Cys6 DNA-binding domain"/>
    <property type="match status" value="1"/>
</dbReference>